<evidence type="ECO:0000313" key="9">
    <source>
        <dbReference type="Proteomes" id="UP000271889"/>
    </source>
</evidence>
<evidence type="ECO:0000256" key="6">
    <source>
        <dbReference type="ARBA" id="ARBA00048348"/>
    </source>
</evidence>
<dbReference type="InterPro" id="IPR001148">
    <property type="entry name" value="CA_dom"/>
</dbReference>
<keyword evidence="3" id="KW-0479">Metal-binding</keyword>
<dbReference type="PROSITE" id="PS51144">
    <property type="entry name" value="ALPHA_CA_2"/>
    <property type="match status" value="1"/>
</dbReference>
<dbReference type="GO" id="GO:0008270">
    <property type="term" value="F:zinc ion binding"/>
    <property type="evidence" value="ECO:0007669"/>
    <property type="project" value="InterPro"/>
</dbReference>
<dbReference type="EMBL" id="UYRV01025089">
    <property type="protein sequence ID" value="VDK76775.1"/>
    <property type="molecule type" value="Genomic_DNA"/>
</dbReference>
<accession>A0A3P6T7N2</accession>
<dbReference type="Proteomes" id="UP000271889">
    <property type="component" value="Unassembled WGS sequence"/>
</dbReference>
<dbReference type="AlphaFoldDB" id="A0A3P6T7N2"/>
<comment type="similarity">
    <text evidence="1">Belongs to the alpha-carbonic anhydrase family.</text>
</comment>
<evidence type="ECO:0000256" key="3">
    <source>
        <dbReference type="ARBA" id="ARBA00022723"/>
    </source>
</evidence>
<name>A0A3P6T7N2_CYLGO</name>
<dbReference type="SUPFAM" id="SSF51069">
    <property type="entry name" value="Carbonic anhydrase"/>
    <property type="match status" value="1"/>
</dbReference>
<keyword evidence="4" id="KW-0862">Zinc</keyword>
<evidence type="ECO:0000256" key="1">
    <source>
        <dbReference type="ARBA" id="ARBA00010718"/>
    </source>
</evidence>
<dbReference type="PANTHER" id="PTHR18952:SF265">
    <property type="entry name" value="CARBONIC ANHYDRASE"/>
    <property type="match status" value="1"/>
</dbReference>
<organism evidence="8 9">
    <name type="scientific">Cylicostephanus goldi</name>
    <name type="common">Nematode worm</name>
    <dbReference type="NCBI Taxonomy" id="71465"/>
    <lineage>
        <taxon>Eukaryota</taxon>
        <taxon>Metazoa</taxon>
        <taxon>Ecdysozoa</taxon>
        <taxon>Nematoda</taxon>
        <taxon>Chromadorea</taxon>
        <taxon>Rhabditida</taxon>
        <taxon>Rhabditina</taxon>
        <taxon>Rhabditomorpha</taxon>
        <taxon>Strongyloidea</taxon>
        <taxon>Strongylidae</taxon>
        <taxon>Cylicostephanus</taxon>
    </lineage>
</organism>
<dbReference type="Gene3D" id="3.10.200.10">
    <property type="entry name" value="Alpha carbonic anhydrase"/>
    <property type="match status" value="1"/>
</dbReference>
<evidence type="ECO:0000256" key="5">
    <source>
        <dbReference type="ARBA" id="ARBA00023239"/>
    </source>
</evidence>
<keyword evidence="9" id="KW-1185">Reference proteome</keyword>
<keyword evidence="5" id="KW-0456">Lyase</keyword>
<evidence type="ECO:0000259" key="7">
    <source>
        <dbReference type="PROSITE" id="PS51144"/>
    </source>
</evidence>
<dbReference type="OrthoDB" id="429145at2759"/>
<dbReference type="InterPro" id="IPR023561">
    <property type="entry name" value="Carbonic_anhydrase_a-class"/>
</dbReference>
<evidence type="ECO:0000313" key="8">
    <source>
        <dbReference type="EMBL" id="VDK76775.1"/>
    </source>
</evidence>
<reference evidence="8 9" key="1">
    <citation type="submission" date="2018-11" db="EMBL/GenBank/DDBJ databases">
        <authorList>
            <consortium name="Pathogen Informatics"/>
        </authorList>
    </citation>
    <scope>NUCLEOTIDE SEQUENCE [LARGE SCALE GENOMIC DNA]</scope>
</reference>
<protein>
    <recommendedName>
        <fullName evidence="2">carbonic anhydrase</fullName>
        <ecNumber evidence="2">4.2.1.1</ecNumber>
    </recommendedName>
</protein>
<feature type="domain" description="Alpha-carbonic anhydrase" evidence="7">
    <location>
        <begin position="1"/>
        <end position="77"/>
    </location>
</feature>
<dbReference type="GO" id="GO:0004089">
    <property type="term" value="F:carbonate dehydratase activity"/>
    <property type="evidence" value="ECO:0007669"/>
    <property type="project" value="UniProtKB-EC"/>
</dbReference>
<dbReference type="InterPro" id="IPR036398">
    <property type="entry name" value="CA_dom_sf"/>
</dbReference>
<evidence type="ECO:0000256" key="2">
    <source>
        <dbReference type="ARBA" id="ARBA00012925"/>
    </source>
</evidence>
<gene>
    <name evidence="8" type="ORF">CGOC_LOCUS7283</name>
</gene>
<dbReference type="PANTHER" id="PTHR18952">
    <property type="entry name" value="CARBONIC ANHYDRASE"/>
    <property type="match status" value="1"/>
</dbReference>
<sequence>MSYTLNFCLKSLLPENTDSFFRYDGSLTTPGCNEVVTWTVFAEPITIAPLQVSTLPSVLHPISKGKRGKGICPNGAR</sequence>
<comment type="catalytic activity">
    <reaction evidence="6">
        <text>hydrogencarbonate + H(+) = CO2 + H2O</text>
        <dbReference type="Rhea" id="RHEA:10748"/>
        <dbReference type="ChEBI" id="CHEBI:15377"/>
        <dbReference type="ChEBI" id="CHEBI:15378"/>
        <dbReference type="ChEBI" id="CHEBI:16526"/>
        <dbReference type="ChEBI" id="CHEBI:17544"/>
        <dbReference type="EC" id="4.2.1.1"/>
    </reaction>
</comment>
<evidence type="ECO:0000256" key="4">
    <source>
        <dbReference type="ARBA" id="ARBA00022833"/>
    </source>
</evidence>
<dbReference type="Pfam" id="PF00194">
    <property type="entry name" value="Carb_anhydrase"/>
    <property type="match status" value="1"/>
</dbReference>
<dbReference type="EC" id="4.2.1.1" evidence="2"/>
<proteinExistence type="inferred from homology"/>